<evidence type="ECO:0000259" key="1">
    <source>
        <dbReference type="Pfam" id="PF01425"/>
    </source>
</evidence>
<reference evidence="2 3" key="1">
    <citation type="submission" date="2020-07" db="EMBL/GenBank/DDBJ databases">
        <title>Taxonomic revisions and descriptions of new bacterial species based on genomic comparisons in the high-G+C-content subgroup of the family Alcaligenaceae.</title>
        <authorList>
            <person name="Szabo A."/>
            <person name="Felfoldi T."/>
        </authorList>
    </citation>
    <scope>NUCLEOTIDE SEQUENCE [LARGE SCALE GENOMIC DNA]</scope>
    <source>
        <strain evidence="2 3">LMG 24012</strain>
    </source>
</reference>
<dbReference type="PANTHER" id="PTHR11895">
    <property type="entry name" value="TRANSAMIDASE"/>
    <property type="match status" value="1"/>
</dbReference>
<evidence type="ECO:0000313" key="3">
    <source>
        <dbReference type="Proteomes" id="UP000559809"/>
    </source>
</evidence>
<name>A0A853FS60_9BURK</name>
<dbReference type="SUPFAM" id="SSF75304">
    <property type="entry name" value="Amidase signature (AS) enzymes"/>
    <property type="match status" value="1"/>
</dbReference>
<dbReference type="InterPro" id="IPR036928">
    <property type="entry name" value="AS_sf"/>
</dbReference>
<dbReference type="InterPro" id="IPR020556">
    <property type="entry name" value="Amidase_CS"/>
</dbReference>
<dbReference type="EMBL" id="JACCEM010000002">
    <property type="protein sequence ID" value="NYT48714.1"/>
    <property type="molecule type" value="Genomic_DNA"/>
</dbReference>
<dbReference type="PROSITE" id="PS00571">
    <property type="entry name" value="AMIDASES"/>
    <property type="match status" value="1"/>
</dbReference>
<dbReference type="PANTHER" id="PTHR11895:SF176">
    <property type="entry name" value="AMIDASE AMID-RELATED"/>
    <property type="match status" value="1"/>
</dbReference>
<comment type="caution">
    <text evidence="2">The sequence shown here is derived from an EMBL/GenBank/DDBJ whole genome shotgun (WGS) entry which is preliminary data.</text>
</comment>
<gene>
    <name evidence="2" type="ORF">H0A72_05270</name>
</gene>
<dbReference type="InterPro" id="IPR000120">
    <property type="entry name" value="Amidase"/>
</dbReference>
<evidence type="ECO:0000313" key="2">
    <source>
        <dbReference type="EMBL" id="NYT48714.1"/>
    </source>
</evidence>
<proteinExistence type="predicted"/>
<dbReference type="InterPro" id="IPR023631">
    <property type="entry name" value="Amidase_dom"/>
</dbReference>
<dbReference type="Pfam" id="PF01425">
    <property type="entry name" value="Amidase"/>
    <property type="match status" value="1"/>
</dbReference>
<sequence length="471" mass="49674">MELAFSSLGQLAKKLDTGALSALELTRHYLDRIEKGNAGLHAYVHVDAQGALQQARAADARRASGYSLGPLDGVPIAIKDLCDIAGQATTAGSEAWRGRVRHETATVVSRLLQAGMVVLGKLHMVEFAFGGWGLNPRMGTPVNPWGLPHAYIPGGSSSGSGVAVAGGLAPAALGSDTGGSVRIPAALNGITGLKTTSGLISRHGAVPLSDTLDSIGFLARTAEDAWWLSRLTAGYDAQDPATWHLPPAEPMAQWHAGKPLQGVHLALMDLEQFPTPASPAVVQAYGQARTVLQALGASVETYRLPFDFHELMLANGTIIAAESYAYHASYIEDPALPFGDGVRGRIRNGKTVDSASYIGALKYHREASRQWREWIVGHADALLMPTLPCAACRVDEVDENSLALASFTRAANFINATALSLPAGFSEDGLPVGVQLLGAPLAEPRLTAIGAAFQQETDWHLKTPDLHAVGL</sequence>
<dbReference type="Proteomes" id="UP000559809">
    <property type="component" value="Unassembled WGS sequence"/>
</dbReference>
<accession>A0A853FS60</accession>
<protein>
    <submittedName>
        <fullName evidence="2">Amidase</fullName>
    </submittedName>
</protein>
<feature type="domain" description="Amidase" evidence="1">
    <location>
        <begin position="24"/>
        <end position="446"/>
    </location>
</feature>
<keyword evidence="3" id="KW-1185">Reference proteome</keyword>
<organism evidence="2 3">
    <name type="scientific">Parapusillimonas granuli</name>
    <dbReference type="NCBI Taxonomy" id="380911"/>
    <lineage>
        <taxon>Bacteria</taxon>
        <taxon>Pseudomonadati</taxon>
        <taxon>Pseudomonadota</taxon>
        <taxon>Betaproteobacteria</taxon>
        <taxon>Burkholderiales</taxon>
        <taxon>Alcaligenaceae</taxon>
        <taxon>Parapusillimonas</taxon>
    </lineage>
</organism>
<dbReference type="GO" id="GO:0003824">
    <property type="term" value="F:catalytic activity"/>
    <property type="evidence" value="ECO:0007669"/>
    <property type="project" value="InterPro"/>
</dbReference>
<dbReference type="Gene3D" id="3.90.1300.10">
    <property type="entry name" value="Amidase signature (AS) domain"/>
    <property type="match status" value="1"/>
</dbReference>
<dbReference type="AlphaFoldDB" id="A0A853FS60"/>
<dbReference type="RefSeq" id="WP_180153990.1">
    <property type="nucleotide sequence ID" value="NZ_JACCEM010000002.1"/>
</dbReference>